<dbReference type="GO" id="GO:0004400">
    <property type="term" value="F:histidinol-phosphate transaminase activity"/>
    <property type="evidence" value="ECO:0007669"/>
    <property type="project" value="UniProtKB-UniRule"/>
</dbReference>
<keyword evidence="14" id="KW-1185">Reference proteome</keyword>
<dbReference type="GO" id="GO:0030170">
    <property type="term" value="F:pyridoxal phosphate binding"/>
    <property type="evidence" value="ECO:0007669"/>
    <property type="project" value="InterPro"/>
</dbReference>
<evidence type="ECO:0000256" key="2">
    <source>
        <dbReference type="ARBA" id="ARBA00005011"/>
    </source>
</evidence>
<dbReference type="EC" id="2.6.1.9" evidence="11"/>
<dbReference type="Proteomes" id="UP000199197">
    <property type="component" value="Unassembled WGS sequence"/>
</dbReference>
<keyword evidence="8 11" id="KW-0663">Pyridoxal phosphate</keyword>
<dbReference type="PANTHER" id="PTHR42885:SF2">
    <property type="entry name" value="HISTIDINOL-PHOSPHATE AMINOTRANSFERASE"/>
    <property type="match status" value="1"/>
</dbReference>
<dbReference type="GO" id="GO:0000105">
    <property type="term" value="P:L-histidine biosynthetic process"/>
    <property type="evidence" value="ECO:0007669"/>
    <property type="project" value="UniProtKB-UniRule"/>
</dbReference>
<evidence type="ECO:0000313" key="14">
    <source>
        <dbReference type="Proteomes" id="UP000199197"/>
    </source>
</evidence>
<comment type="catalytic activity">
    <reaction evidence="10 11">
        <text>L-histidinol phosphate + 2-oxoglutarate = 3-(imidazol-4-yl)-2-oxopropyl phosphate + L-glutamate</text>
        <dbReference type="Rhea" id="RHEA:23744"/>
        <dbReference type="ChEBI" id="CHEBI:16810"/>
        <dbReference type="ChEBI" id="CHEBI:29985"/>
        <dbReference type="ChEBI" id="CHEBI:57766"/>
        <dbReference type="ChEBI" id="CHEBI:57980"/>
        <dbReference type="EC" id="2.6.1.9"/>
    </reaction>
</comment>
<protein>
    <recommendedName>
        <fullName evidence="11">Histidinol-phosphate aminotransferase</fullName>
        <ecNumber evidence="11">2.6.1.9</ecNumber>
    </recommendedName>
    <alternativeName>
        <fullName evidence="11">Imidazole acetol-phosphate transaminase</fullName>
    </alternativeName>
</protein>
<keyword evidence="9 11" id="KW-0368">Histidine biosynthesis</keyword>
<dbReference type="AlphaFoldDB" id="A0A0P1N063"/>
<dbReference type="InterPro" id="IPR001917">
    <property type="entry name" value="Aminotrans_II_pyridoxalP_BS"/>
</dbReference>
<dbReference type="InterPro" id="IPR015421">
    <property type="entry name" value="PyrdxlP-dep_Trfase_major"/>
</dbReference>
<dbReference type="SUPFAM" id="SSF53383">
    <property type="entry name" value="PLP-dependent transferases"/>
    <property type="match status" value="1"/>
</dbReference>
<proteinExistence type="inferred from homology"/>
<dbReference type="NCBIfam" id="TIGR01141">
    <property type="entry name" value="hisC"/>
    <property type="match status" value="1"/>
</dbReference>
<keyword evidence="5 11" id="KW-0032">Aminotransferase</keyword>
<feature type="modified residue" description="N6-(pyridoxal phosphate)lysine" evidence="11">
    <location>
        <position position="215"/>
    </location>
</feature>
<dbReference type="HAMAP" id="MF_01023">
    <property type="entry name" value="HisC_aminotrans_2"/>
    <property type="match status" value="1"/>
</dbReference>
<keyword evidence="6 11" id="KW-0028">Amino-acid biosynthesis</keyword>
<evidence type="ECO:0000256" key="4">
    <source>
        <dbReference type="ARBA" id="ARBA00011738"/>
    </source>
</evidence>
<dbReference type="InterPro" id="IPR005861">
    <property type="entry name" value="HisP_aminotrans"/>
</dbReference>
<comment type="pathway">
    <text evidence="2 11">Amino-acid biosynthesis; L-histidine biosynthesis; L-histidine from 5-phospho-alpha-D-ribose 1-diphosphate: step 7/9.</text>
</comment>
<dbReference type="CDD" id="cd00609">
    <property type="entry name" value="AAT_like"/>
    <property type="match status" value="1"/>
</dbReference>
<evidence type="ECO:0000256" key="3">
    <source>
        <dbReference type="ARBA" id="ARBA00007970"/>
    </source>
</evidence>
<dbReference type="PROSITE" id="PS00599">
    <property type="entry name" value="AA_TRANSFER_CLASS_2"/>
    <property type="match status" value="1"/>
</dbReference>
<dbReference type="EMBL" id="CZVW01000010">
    <property type="protein sequence ID" value="CUT01918.1"/>
    <property type="molecule type" value="Genomic_DNA"/>
</dbReference>
<dbReference type="Gene3D" id="3.40.640.10">
    <property type="entry name" value="Type I PLP-dependent aspartate aminotransferase-like (Major domain)"/>
    <property type="match status" value="1"/>
</dbReference>
<evidence type="ECO:0000256" key="7">
    <source>
        <dbReference type="ARBA" id="ARBA00022679"/>
    </source>
</evidence>
<reference evidence="14" key="1">
    <citation type="submission" date="2015-11" db="EMBL/GenBank/DDBJ databases">
        <authorList>
            <person name="Varghese N."/>
        </authorList>
    </citation>
    <scope>NUCLEOTIDE SEQUENCE [LARGE SCALE GENOMIC DNA]</scope>
    <source>
        <strain evidence="14">JGI-23</strain>
    </source>
</reference>
<sequence>MNLAHRFNPNLKSIQAFALKAQKAKVKLNQNENPFDLPLEIKEKVLQKFLNEQWNRYPSPAPFELIKKLSEHHGVDSDRIVICNGSNELIYAIFLALNLKDAPVLIPQPSFYLYGKITKILGGRIIEVFLNDDFSFNVDSIAHAIVDNKPGVVGLCSPNNPGGKSLKFDDVKFLISLSDAIFIIDEAYFEFSSERSAVELLDEFSNLIVIRTMSKAFGLAGIRIGYALTSKEIADEIKKVRLPFTIDRFAELTAIEILNHLDLVKRNVNYIIEQKEWLYNELCKIDEIKVFNTETNFLLVKVDGGEVVDMLLEEGVAVRDMSSYPMMDKIFRVTVGTFEENRYFLNALKKVLTKVKAS</sequence>
<dbReference type="InterPro" id="IPR015424">
    <property type="entry name" value="PyrdxlP-dep_Trfase"/>
</dbReference>
<accession>A0A0P1N063</accession>
<dbReference type="PANTHER" id="PTHR42885">
    <property type="entry name" value="HISTIDINOL-PHOSPHATE AMINOTRANSFERASE-RELATED"/>
    <property type="match status" value="1"/>
</dbReference>
<keyword evidence="7 11" id="KW-0808">Transferase</keyword>
<dbReference type="Pfam" id="PF00155">
    <property type="entry name" value="Aminotran_1_2"/>
    <property type="match status" value="1"/>
</dbReference>
<evidence type="ECO:0000256" key="5">
    <source>
        <dbReference type="ARBA" id="ARBA00022576"/>
    </source>
</evidence>
<dbReference type="InterPro" id="IPR004839">
    <property type="entry name" value="Aminotransferase_I/II_large"/>
</dbReference>
<evidence type="ECO:0000256" key="6">
    <source>
        <dbReference type="ARBA" id="ARBA00022605"/>
    </source>
</evidence>
<evidence type="ECO:0000256" key="8">
    <source>
        <dbReference type="ARBA" id="ARBA00022898"/>
    </source>
</evidence>
<evidence type="ECO:0000256" key="10">
    <source>
        <dbReference type="ARBA" id="ARBA00047481"/>
    </source>
</evidence>
<dbReference type="InterPro" id="IPR015422">
    <property type="entry name" value="PyrdxlP-dep_Trfase_small"/>
</dbReference>
<feature type="domain" description="Aminotransferase class I/classII large" evidence="12">
    <location>
        <begin position="25"/>
        <end position="348"/>
    </location>
</feature>
<comment type="similarity">
    <text evidence="3 11">Belongs to the class-II pyridoxal-phosphate-dependent aminotransferase family. Histidinol-phosphate aminotransferase subfamily.</text>
</comment>
<evidence type="ECO:0000256" key="9">
    <source>
        <dbReference type="ARBA" id="ARBA00023102"/>
    </source>
</evidence>
<organism evidence="13 14">
    <name type="scientific">Candidatus Chryseopegocella kryptomonas</name>
    <dbReference type="NCBI Taxonomy" id="1633643"/>
    <lineage>
        <taxon>Bacteria</taxon>
        <taxon>Pseudomonadati</taxon>
        <taxon>Candidatus Kryptoniota</taxon>
        <taxon>Candidatus Chryseopegocella</taxon>
    </lineage>
</organism>
<evidence type="ECO:0000256" key="11">
    <source>
        <dbReference type="HAMAP-Rule" id="MF_01023"/>
    </source>
</evidence>
<dbReference type="UniPathway" id="UPA00031">
    <property type="reaction ID" value="UER00012"/>
</dbReference>
<name>A0A0P1N063_9BACT</name>
<comment type="subunit">
    <text evidence="4 11">Homodimer.</text>
</comment>
<evidence type="ECO:0000256" key="1">
    <source>
        <dbReference type="ARBA" id="ARBA00001933"/>
    </source>
</evidence>
<comment type="cofactor">
    <cofactor evidence="1 11">
        <name>pyridoxal 5'-phosphate</name>
        <dbReference type="ChEBI" id="CHEBI:597326"/>
    </cofactor>
</comment>
<evidence type="ECO:0000259" key="12">
    <source>
        <dbReference type="Pfam" id="PF00155"/>
    </source>
</evidence>
<dbReference type="Gene3D" id="3.90.1150.10">
    <property type="entry name" value="Aspartate Aminotransferase, domain 1"/>
    <property type="match status" value="1"/>
</dbReference>
<evidence type="ECO:0000313" key="13">
    <source>
        <dbReference type="EMBL" id="CUT01918.1"/>
    </source>
</evidence>
<gene>
    <name evidence="11" type="primary">hisC</name>
    <name evidence="13" type="ORF">JGI23_01147</name>
</gene>